<gene>
    <name evidence="1" type="ORF">MNKW57_30300</name>
</gene>
<reference evidence="1 2" key="1">
    <citation type="submission" date="2023-04" db="EMBL/GenBank/DDBJ databases">
        <title>Marinobulbifer ophiurae gen. nov., sp. Nov., isolate from tissue of brittle star Ophioplocus japonicus.</title>
        <authorList>
            <person name="Kawano K."/>
            <person name="Sawayama S."/>
            <person name="Nakagawa S."/>
        </authorList>
    </citation>
    <scope>NUCLEOTIDE SEQUENCE [LARGE SCALE GENOMIC DNA]</scope>
    <source>
        <strain evidence="1 2">NKW57</strain>
    </source>
</reference>
<dbReference type="Gene3D" id="3.40.50.720">
    <property type="entry name" value="NAD(P)-binding Rossmann-like Domain"/>
    <property type="match status" value="1"/>
</dbReference>
<dbReference type="EMBL" id="BSYJ01000008">
    <property type="protein sequence ID" value="GMG88709.1"/>
    <property type="molecule type" value="Genomic_DNA"/>
</dbReference>
<protein>
    <recommendedName>
        <fullName evidence="3">Saccharopine dehydrogenase</fullName>
    </recommendedName>
</protein>
<organism evidence="1 2">
    <name type="scientific">Biformimicrobium ophioploci</name>
    <dbReference type="NCBI Taxonomy" id="3036711"/>
    <lineage>
        <taxon>Bacteria</taxon>
        <taxon>Pseudomonadati</taxon>
        <taxon>Pseudomonadota</taxon>
        <taxon>Gammaproteobacteria</taxon>
        <taxon>Cellvibrionales</taxon>
        <taxon>Microbulbiferaceae</taxon>
        <taxon>Biformimicrobium</taxon>
    </lineage>
</organism>
<dbReference type="PANTHER" id="PTHR43796:SF2">
    <property type="entry name" value="CARBOXYNORSPERMIDINE SYNTHASE"/>
    <property type="match status" value="1"/>
</dbReference>
<comment type="caution">
    <text evidence="1">The sequence shown here is derived from an EMBL/GenBank/DDBJ whole genome shotgun (WGS) entry which is preliminary data.</text>
</comment>
<evidence type="ECO:0000313" key="1">
    <source>
        <dbReference type="EMBL" id="GMG88709.1"/>
    </source>
</evidence>
<sequence>MAEACLANKIHYIDIADARRFVCDISRLNESAVKQGVSIVSGAGALPTISSAVLARTAPGFATIEECHICIAPGHQIQRGIAIVRAGFESLGADFPQLADGRWHSTFSGNHHRLCELGHPVGKREVCDFDVPDLELWPQRVQGIRTVTFGTGLQPRLLQKGLNAWAHLFRFMRQLGKTHIAKWGHKLAEIWPGGSPHGGMSVTIRGTNQDGRRISLKWEALGLNGSGPDIAAAPAAALALKIIRGEPVTNGAYPSWNTVSLEEILSSLDNEPVVTSTLVTPD</sequence>
<dbReference type="PANTHER" id="PTHR43796">
    <property type="entry name" value="CARBOXYNORSPERMIDINE SYNTHASE"/>
    <property type="match status" value="1"/>
</dbReference>
<accession>A0ABQ6M2X6</accession>
<proteinExistence type="predicted"/>
<evidence type="ECO:0000313" key="2">
    <source>
        <dbReference type="Proteomes" id="UP001224392"/>
    </source>
</evidence>
<evidence type="ECO:0008006" key="3">
    <source>
        <dbReference type="Google" id="ProtNLM"/>
    </source>
</evidence>
<name>A0ABQ6M2X6_9GAMM</name>
<dbReference type="Proteomes" id="UP001224392">
    <property type="component" value="Unassembled WGS sequence"/>
</dbReference>
<keyword evidence="2" id="KW-1185">Reference proteome</keyword>